<dbReference type="InterPro" id="IPR032734">
    <property type="entry name" value="DCAF15_WD40"/>
</dbReference>
<organism evidence="2 3">
    <name type="scientific">Ladona fulva</name>
    <name type="common">Scarce chaser dragonfly</name>
    <name type="synonym">Libellula fulva</name>
    <dbReference type="NCBI Taxonomy" id="123851"/>
    <lineage>
        <taxon>Eukaryota</taxon>
        <taxon>Metazoa</taxon>
        <taxon>Ecdysozoa</taxon>
        <taxon>Arthropoda</taxon>
        <taxon>Hexapoda</taxon>
        <taxon>Insecta</taxon>
        <taxon>Pterygota</taxon>
        <taxon>Palaeoptera</taxon>
        <taxon>Odonata</taxon>
        <taxon>Epiprocta</taxon>
        <taxon>Anisoptera</taxon>
        <taxon>Libelluloidea</taxon>
        <taxon>Libellulidae</taxon>
        <taxon>Ladona</taxon>
    </lineage>
</organism>
<comment type="caution">
    <text evidence="2">The sequence shown here is derived from an EMBL/GenBank/DDBJ whole genome shotgun (WGS) entry which is preliminary data.</text>
</comment>
<name>A0A8K0P2J4_LADFU</name>
<proteinExistence type="predicted"/>
<dbReference type="EMBL" id="KZ308719">
    <property type="protein sequence ID" value="KAG8233465.1"/>
    <property type="molecule type" value="Genomic_DNA"/>
</dbReference>
<reference evidence="2" key="2">
    <citation type="submission" date="2017-10" db="EMBL/GenBank/DDBJ databases">
        <title>Ladona fulva Genome sequencing and assembly.</title>
        <authorList>
            <person name="Murali S."/>
            <person name="Richards S."/>
            <person name="Bandaranaike D."/>
            <person name="Bellair M."/>
            <person name="Blankenburg K."/>
            <person name="Chao H."/>
            <person name="Dinh H."/>
            <person name="Doddapaneni H."/>
            <person name="Dugan-Rocha S."/>
            <person name="Elkadiri S."/>
            <person name="Gnanaolivu R."/>
            <person name="Hernandez B."/>
            <person name="Skinner E."/>
            <person name="Javaid M."/>
            <person name="Lee S."/>
            <person name="Li M."/>
            <person name="Ming W."/>
            <person name="Munidasa M."/>
            <person name="Muniz J."/>
            <person name="Nguyen L."/>
            <person name="Hughes D."/>
            <person name="Osuji N."/>
            <person name="Pu L.-L."/>
            <person name="Puazo M."/>
            <person name="Qu C."/>
            <person name="Quiroz J."/>
            <person name="Raj R."/>
            <person name="Weissenberger G."/>
            <person name="Xin Y."/>
            <person name="Zou X."/>
            <person name="Han Y."/>
            <person name="Worley K."/>
            <person name="Muzny D."/>
            <person name="Gibbs R."/>
        </authorList>
    </citation>
    <scope>NUCLEOTIDE SEQUENCE</scope>
    <source>
        <strain evidence="2">Sampled in the wild</strain>
    </source>
</reference>
<accession>A0A8K0P2J4</accession>
<dbReference type="AlphaFoldDB" id="A0A8K0P2J4"/>
<evidence type="ECO:0000313" key="2">
    <source>
        <dbReference type="EMBL" id="KAG8233465.1"/>
    </source>
</evidence>
<dbReference type="Proteomes" id="UP000792457">
    <property type="component" value="Unassembled WGS sequence"/>
</dbReference>
<feature type="domain" description="DDB1- and CUL4-associated factor 15 WD40 repeat-containing" evidence="1">
    <location>
        <begin position="43"/>
        <end position="193"/>
    </location>
</feature>
<sequence length="193" mass="22014">MEICASARRKSLNYNKKRKAHLLQKLYQREIQGSCGAFGRGANQPLFSRLPVRLAFNLRELVPESALIAGHVFMGLSRCGQFLMSYTHTVEPDHSLNMVYKYRLHWWTFVPSQRSRKVAEVTLFSDAGVGHNVFISISQWPTDTKYVLIYGCSDDPYERSLTQSAHCYLTITTVPSMHNCPDCLKVAASYEDE</sequence>
<dbReference type="PANTHER" id="PTHR28541:SF1">
    <property type="entry name" value="DDB1- AND CUL4-ASSOCIATED FACTOR 15"/>
    <property type="match status" value="1"/>
</dbReference>
<dbReference type="InterPro" id="IPR038914">
    <property type="entry name" value="DCAF15"/>
</dbReference>
<dbReference type="OrthoDB" id="6354267at2759"/>
<reference evidence="2" key="1">
    <citation type="submission" date="2013-04" db="EMBL/GenBank/DDBJ databases">
        <authorList>
            <person name="Qu J."/>
            <person name="Murali S.C."/>
            <person name="Bandaranaike D."/>
            <person name="Bellair M."/>
            <person name="Blankenburg K."/>
            <person name="Chao H."/>
            <person name="Dinh H."/>
            <person name="Doddapaneni H."/>
            <person name="Downs B."/>
            <person name="Dugan-Rocha S."/>
            <person name="Elkadiri S."/>
            <person name="Gnanaolivu R.D."/>
            <person name="Hernandez B."/>
            <person name="Javaid M."/>
            <person name="Jayaseelan J.C."/>
            <person name="Lee S."/>
            <person name="Li M."/>
            <person name="Ming W."/>
            <person name="Munidasa M."/>
            <person name="Muniz J."/>
            <person name="Nguyen L."/>
            <person name="Ongeri F."/>
            <person name="Osuji N."/>
            <person name="Pu L.-L."/>
            <person name="Puazo M."/>
            <person name="Qu C."/>
            <person name="Quiroz J."/>
            <person name="Raj R."/>
            <person name="Weissenberger G."/>
            <person name="Xin Y."/>
            <person name="Zou X."/>
            <person name="Han Y."/>
            <person name="Richards S."/>
            <person name="Worley K."/>
            <person name="Muzny D."/>
            <person name="Gibbs R."/>
        </authorList>
    </citation>
    <scope>NUCLEOTIDE SEQUENCE</scope>
    <source>
        <strain evidence="2">Sampled in the wild</strain>
    </source>
</reference>
<evidence type="ECO:0000259" key="1">
    <source>
        <dbReference type="Pfam" id="PF14939"/>
    </source>
</evidence>
<dbReference type="GO" id="GO:0016567">
    <property type="term" value="P:protein ubiquitination"/>
    <property type="evidence" value="ECO:0007669"/>
    <property type="project" value="InterPro"/>
</dbReference>
<evidence type="ECO:0000313" key="3">
    <source>
        <dbReference type="Proteomes" id="UP000792457"/>
    </source>
</evidence>
<dbReference type="PANTHER" id="PTHR28541">
    <property type="entry name" value="DDB1- AND CUL4-ASSOCIATED FACTOR 15"/>
    <property type="match status" value="1"/>
</dbReference>
<protein>
    <recommendedName>
        <fullName evidence="1">DDB1- and CUL4-associated factor 15 WD40 repeat-containing domain-containing protein</fullName>
    </recommendedName>
</protein>
<keyword evidence="3" id="KW-1185">Reference proteome</keyword>
<feature type="non-terminal residue" evidence="2">
    <location>
        <position position="1"/>
    </location>
</feature>
<dbReference type="GO" id="GO:0080008">
    <property type="term" value="C:Cul4-RING E3 ubiquitin ligase complex"/>
    <property type="evidence" value="ECO:0007669"/>
    <property type="project" value="TreeGrafter"/>
</dbReference>
<dbReference type="CDD" id="cd20917">
    <property type="entry name" value="DCAF15-NTD"/>
    <property type="match status" value="1"/>
</dbReference>
<gene>
    <name evidence="2" type="ORF">J437_LFUL013752</name>
</gene>
<dbReference type="Pfam" id="PF14939">
    <property type="entry name" value="DCAF15_WD40"/>
    <property type="match status" value="1"/>
</dbReference>